<feature type="domain" description="X8" evidence="11">
    <location>
        <begin position="418"/>
        <end position="502"/>
    </location>
</feature>
<keyword evidence="8" id="KW-0449">Lipoprotein</keyword>
<evidence type="ECO:0000256" key="5">
    <source>
        <dbReference type="ARBA" id="ARBA00023136"/>
    </source>
</evidence>
<dbReference type="PANTHER" id="PTHR31044">
    <property type="entry name" value="BETA-1,3 GLUCANASE"/>
    <property type="match status" value="1"/>
</dbReference>
<keyword evidence="10" id="KW-0812">Transmembrane</keyword>
<comment type="caution">
    <text evidence="12">The sequence shown here is derived from an EMBL/GenBank/DDBJ whole genome shotgun (WGS) entry which is preliminary data.</text>
</comment>
<keyword evidence="4" id="KW-0732">Signal</keyword>
<name>A0AAN7KQP7_9MYRT</name>
<keyword evidence="6" id="KW-1015">Disulfide bond</keyword>
<organism evidence="12 13">
    <name type="scientific">Trapa incisa</name>
    <dbReference type="NCBI Taxonomy" id="236973"/>
    <lineage>
        <taxon>Eukaryota</taxon>
        <taxon>Viridiplantae</taxon>
        <taxon>Streptophyta</taxon>
        <taxon>Embryophyta</taxon>
        <taxon>Tracheophyta</taxon>
        <taxon>Spermatophyta</taxon>
        <taxon>Magnoliopsida</taxon>
        <taxon>eudicotyledons</taxon>
        <taxon>Gunneridae</taxon>
        <taxon>Pentapetalae</taxon>
        <taxon>rosids</taxon>
        <taxon>malvids</taxon>
        <taxon>Myrtales</taxon>
        <taxon>Lythraceae</taxon>
        <taxon>Trapa</taxon>
    </lineage>
</organism>
<dbReference type="InterPro" id="IPR044788">
    <property type="entry name" value="X8_dom_prot"/>
</dbReference>
<evidence type="ECO:0000256" key="7">
    <source>
        <dbReference type="ARBA" id="ARBA00023180"/>
    </source>
</evidence>
<dbReference type="Gene3D" id="1.20.58.1040">
    <property type="match status" value="1"/>
</dbReference>
<dbReference type="InterPro" id="IPR012946">
    <property type="entry name" value="X8"/>
</dbReference>
<dbReference type="PRINTS" id="PR01217">
    <property type="entry name" value="PRICHEXTENSN"/>
</dbReference>
<sequence length="607" mass="63706">MKWKLGGIAGIHVSTSRDIWGGCTGRTIKSGGCLAIAVATPTSWIEDKTLYTMVCGDVFFKSIQYMSPIKIPSGSPSSQALSTPLIIMASKSPCHLFLLFHLLIGCSSGNIVAASSTSYHPHFLTNNGRTRNSAALRTRVDLSLDKSLVNSMISSDPYAIVAWLKTRVIHGKHITSITVRLDNDKSGTVELQNLQTALKKVGKIITSHGAKMLVAFPLPFLEKLTEKNARELFKGIEKSISTVIIETDINNYWDNNGDRLLPKDGLRVVLAIKGPAATSEIFQLQVKMAEILKNMKEPSPAPPRRELSSSNHFKRVIHDTDFPVTPIPTVVTVPGSADPVTITPTNPTMTPVSPPPNSPAYPASSVTNPALTPVPVTNPVTTYPSSPGIPVINPTPVTVPTSNPPATPSASPTTLGQSWCIARAGVTETALQSALDYACGIGGADCSQIQMGASCYTPNTLQGHASYAFNSYYQKNPVATSCDFGGTATIVSTNPSTGSCIYPTSSQTSAPATTTTTTPTPTPTTASLIPPSTGAVPVPIPGMGTPPAMVNTGSPASGNPTNFGLTGTTPPGMTTSTSSSATLQPLVGCIIILISLILQGLHYTGQT</sequence>
<protein>
    <recommendedName>
        <fullName evidence="11">X8 domain-containing protein</fullName>
    </recommendedName>
</protein>
<evidence type="ECO:0000256" key="3">
    <source>
        <dbReference type="ARBA" id="ARBA00022622"/>
    </source>
</evidence>
<keyword evidence="7" id="KW-0325">Glycoprotein</keyword>
<dbReference type="AlphaFoldDB" id="A0AAN7KQP7"/>
<accession>A0AAN7KQP7</accession>
<feature type="transmembrane region" description="Helical" evidence="10">
    <location>
        <begin position="583"/>
        <end position="601"/>
    </location>
</feature>
<keyword evidence="10" id="KW-1133">Transmembrane helix</keyword>
<dbReference type="Pfam" id="PF07983">
    <property type="entry name" value="X8"/>
    <property type="match status" value="1"/>
</dbReference>
<reference evidence="12 13" key="1">
    <citation type="journal article" date="2023" name="Hortic Res">
        <title>Pangenome of water caltrop reveals structural variations and asymmetric subgenome divergence after allopolyploidization.</title>
        <authorList>
            <person name="Zhang X."/>
            <person name="Chen Y."/>
            <person name="Wang L."/>
            <person name="Yuan Y."/>
            <person name="Fang M."/>
            <person name="Shi L."/>
            <person name="Lu R."/>
            <person name="Comes H.P."/>
            <person name="Ma Y."/>
            <person name="Chen Y."/>
            <person name="Huang G."/>
            <person name="Zhou Y."/>
            <person name="Zheng Z."/>
            <person name="Qiu Y."/>
        </authorList>
    </citation>
    <scope>NUCLEOTIDE SEQUENCE [LARGE SCALE GENOMIC DNA]</scope>
    <source>
        <tissue evidence="12">Roots</tissue>
    </source>
</reference>
<evidence type="ECO:0000313" key="13">
    <source>
        <dbReference type="Proteomes" id="UP001345219"/>
    </source>
</evidence>
<evidence type="ECO:0000256" key="9">
    <source>
        <dbReference type="SAM" id="MobiDB-lite"/>
    </source>
</evidence>
<evidence type="ECO:0000256" key="1">
    <source>
        <dbReference type="ARBA" id="ARBA00004609"/>
    </source>
</evidence>
<feature type="region of interest" description="Disordered" evidence="9">
    <location>
        <begin position="503"/>
        <end position="532"/>
    </location>
</feature>
<dbReference type="GO" id="GO:0098552">
    <property type="term" value="C:side of membrane"/>
    <property type="evidence" value="ECO:0007669"/>
    <property type="project" value="UniProtKB-KW"/>
</dbReference>
<dbReference type="GO" id="GO:0005886">
    <property type="term" value="C:plasma membrane"/>
    <property type="evidence" value="ECO:0007669"/>
    <property type="project" value="UniProtKB-SubCell"/>
</dbReference>
<evidence type="ECO:0000256" key="6">
    <source>
        <dbReference type="ARBA" id="ARBA00023157"/>
    </source>
</evidence>
<evidence type="ECO:0000256" key="10">
    <source>
        <dbReference type="SAM" id="Phobius"/>
    </source>
</evidence>
<keyword evidence="13" id="KW-1185">Reference proteome</keyword>
<keyword evidence="5 10" id="KW-0472">Membrane</keyword>
<proteinExistence type="predicted"/>
<evidence type="ECO:0000256" key="8">
    <source>
        <dbReference type="ARBA" id="ARBA00023288"/>
    </source>
</evidence>
<dbReference type="Proteomes" id="UP001345219">
    <property type="component" value="Chromosome 24"/>
</dbReference>
<comment type="subcellular location">
    <subcellularLocation>
        <location evidence="1">Cell membrane</location>
        <topology evidence="1">Lipid-anchor</topology>
        <topology evidence="1">GPI-anchor</topology>
    </subcellularLocation>
</comment>
<evidence type="ECO:0000313" key="12">
    <source>
        <dbReference type="EMBL" id="KAK4771566.1"/>
    </source>
</evidence>
<dbReference type="PANTHER" id="PTHR31044:SF120">
    <property type="entry name" value="CARBOHYDRATE-BINDING X8 DOMAIN SUPERFAMILY PROTEIN"/>
    <property type="match status" value="1"/>
</dbReference>
<keyword evidence="2" id="KW-1003">Cell membrane</keyword>
<evidence type="ECO:0000259" key="11">
    <source>
        <dbReference type="SMART" id="SM00768"/>
    </source>
</evidence>
<dbReference type="EMBL" id="JAXIOK010000005">
    <property type="protein sequence ID" value="KAK4771566.1"/>
    <property type="molecule type" value="Genomic_DNA"/>
</dbReference>
<keyword evidence="3" id="KW-0336">GPI-anchor</keyword>
<dbReference type="GO" id="GO:0009506">
    <property type="term" value="C:plasmodesma"/>
    <property type="evidence" value="ECO:0007669"/>
    <property type="project" value="UniProtKB-ARBA"/>
</dbReference>
<gene>
    <name evidence="12" type="ORF">SAY87_032098</name>
</gene>
<dbReference type="FunFam" id="1.20.58.1040:FF:000001">
    <property type="entry name" value="Glucan endo-1,3-beta-glucosidase 4"/>
    <property type="match status" value="1"/>
</dbReference>
<evidence type="ECO:0000256" key="4">
    <source>
        <dbReference type="ARBA" id="ARBA00022729"/>
    </source>
</evidence>
<dbReference type="SMART" id="SM00768">
    <property type="entry name" value="X8"/>
    <property type="match status" value="1"/>
</dbReference>
<evidence type="ECO:0000256" key="2">
    <source>
        <dbReference type="ARBA" id="ARBA00022475"/>
    </source>
</evidence>